<dbReference type="HAMAP" id="MF_01646">
    <property type="entry name" value="Siroheme_synth"/>
    <property type="match status" value="1"/>
</dbReference>
<dbReference type="PANTHER" id="PTHR45790:SF1">
    <property type="entry name" value="SIROHEME SYNTHASE"/>
    <property type="match status" value="1"/>
</dbReference>
<dbReference type="NCBIfam" id="NF007922">
    <property type="entry name" value="PRK10637.1"/>
    <property type="match status" value="1"/>
</dbReference>
<dbReference type="NCBIfam" id="NF004790">
    <property type="entry name" value="PRK06136.1"/>
    <property type="match status" value="1"/>
</dbReference>
<feature type="domain" description="Tetrapyrrole methylase" evidence="18">
    <location>
        <begin position="218"/>
        <end position="427"/>
    </location>
</feature>
<protein>
    <recommendedName>
        <fullName evidence="15">Siroheme synthase</fullName>
    </recommendedName>
    <domain>
        <recommendedName>
            <fullName evidence="15">Uroporphyrinogen-III C-methyltransferase</fullName>
            <shortName evidence="15">Urogen III methylase</shortName>
            <ecNumber evidence="15">2.1.1.107</ecNumber>
        </recommendedName>
        <alternativeName>
            <fullName evidence="15">SUMT</fullName>
        </alternativeName>
        <alternativeName>
            <fullName evidence="15">Uroporphyrinogen III methylase</fullName>
            <shortName evidence="15">UROM</shortName>
        </alternativeName>
    </domain>
    <domain>
        <recommendedName>
            <fullName evidence="15">Precorrin-2 dehydrogenase</fullName>
            <ecNumber evidence="15">1.3.1.76</ecNumber>
        </recommendedName>
    </domain>
    <domain>
        <recommendedName>
            <fullName evidence="15">Sirohydrochlorin ferrochelatase</fullName>
            <ecNumber evidence="15">4.99.1.4</ecNumber>
        </recommendedName>
    </domain>
</protein>
<dbReference type="AlphaFoldDB" id="A0A5Q0P3C1"/>
<feature type="binding site" evidence="15">
    <location>
        <begin position="301"/>
        <end position="303"/>
    </location>
    <ligand>
        <name>S-adenosyl-L-methionine</name>
        <dbReference type="ChEBI" id="CHEBI:59789"/>
    </ligand>
</feature>
<feature type="binding site" evidence="15">
    <location>
        <position position="383"/>
    </location>
    <ligand>
        <name>S-adenosyl-L-methionine</name>
        <dbReference type="ChEBI" id="CHEBI:59789"/>
    </ligand>
</feature>
<dbReference type="FunFam" id="3.40.1010.10:FF:000001">
    <property type="entry name" value="Siroheme synthase"/>
    <property type="match status" value="1"/>
</dbReference>
<dbReference type="GO" id="GO:0019354">
    <property type="term" value="P:siroheme biosynthetic process"/>
    <property type="evidence" value="ECO:0007669"/>
    <property type="project" value="UniProtKB-UniRule"/>
</dbReference>
<dbReference type="Pfam" id="PF14824">
    <property type="entry name" value="Sirohm_synth_M"/>
    <property type="match status" value="1"/>
</dbReference>
<evidence type="ECO:0000259" key="20">
    <source>
        <dbReference type="Pfam" id="PF14824"/>
    </source>
</evidence>
<evidence type="ECO:0000259" key="19">
    <source>
        <dbReference type="Pfam" id="PF10414"/>
    </source>
</evidence>
<evidence type="ECO:0000256" key="15">
    <source>
        <dbReference type="HAMAP-Rule" id="MF_01646"/>
    </source>
</evidence>
<dbReference type="InterPro" id="IPR037115">
    <property type="entry name" value="Sirohaem_synt_dimer_dom_sf"/>
</dbReference>
<dbReference type="SUPFAM" id="SSF75615">
    <property type="entry name" value="Siroheme synthase middle domains-like"/>
    <property type="match status" value="1"/>
</dbReference>
<gene>
    <name evidence="21" type="primary">cobA</name>
    <name evidence="15" type="synonym">cysG</name>
    <name evidence="22" type="ORF">GFH30_09620</name>
    <name evidence="21" type="ORF">GHJ48_03535</name>
</gene>
<evidence type="ECO:0000256" key="8">
    <source>
        <dbReference type="ARBA" id="ARBA00023027"/>
    </source>
</evidence>
<evidence type="ECO:0000256" key="5">
    <source>
        <dbReference type="ARBA" id="ARBA00022679"/>
    </source>
</evidence>
<feature type="binding site" evidence="15">
    <location>
        <begin position="43"/>
        <end position="44"/>
    </location>
    <ligand>
        <name>NAD(+)</name>
        <dbReference type="ChEBI" id="CHEBI:57540"/>
    </ligand>
</feature>
<feature type="domain" description="Sirohaem synthase dimerisation" evidence="19">
    <location>
        <begin position="152"/>
        <end position="208"/>
    </location>
</feature>
<sequence length="457" mass="50528">MDIFPISLKLQQQPCLIVGGGRIAYRKALLLQKAGAIISVVSPEIEAELLNIVEQTQGQYLKISFDTTLQLRSYRLVIAATDDAKTNQQVFEACEAENVLVNSVDDPPHCRFMVPAIVDRSPLVVSIATNGASPVLARQIRTQLEAAVPQGMGKLAEFSGKWRSRVKAKIANPDERRIFWEDLYASPLKEQVFNDHIAEADQLIEQALIEWQKPKGEVYLVGAGPGDPELLTLKALRLMQQADVIIYDRLVSQPIMDLCRRDAEKIYVGKARSNHAVPQEGINALLVKYAHEGKRVCRLKGGDPFIFGRGGEEIQELFEAGVAFQVVPGITAASGCSAYAGIPLTHRDYAQSVRFLTGHLKEGSPELPWHELVYENQTLVLYMGLVGLEKICEKLIAHGQRPNMPVALISKGTTPEQKVVVGTLADIASKVTEHQIHAPTLTIIGEVVRLREQLQWL</sequence>
<comment type="similarity">
    <text evidence="2 17">Belongs to the precorrin methyltransferase family.</text>
</comment>
<comment type="pathway">
    <text evidence="15">Cofactor biosynthesis; adenosylcobalamin biosynthesis; sirohydrochlorin from precorrin-2: step 1/1.</text>
</comment>
<dbReference type="PANTHER" id="PTHR45790">
    <property type="entry name" value="SIROHEME SYNTHASE-RELATED"/>
    <property type="match status" value="1"/>
</dbReference>
<dbReference type="Proteomes" id="UP000327478">
    <property type="component" value="Chromosome"/>
</dbReference>
<dbReference type="Pfam" id="PF10414">
    <property type="entry name" value="CysG_dimeriser"/>
    <property type="match status" value="1"/>
</dbReference>
<feature type="active site" description="Proton donor" evidence="15 16">
    <location>
        <position position="270"/>
    </location>
</feature>
<evidence type="ECO:0000256" key="11">
    <source>
        <dbReference type="ARBA" id="ARBA00023268"/>
    </source>
</evidence>
<comment type="similarity">
    <text evidence="15">In the N-terminal section; belongs to the precorrin-2 dehydrogenase / sirohydrochlorin ferrochelatase family.</text>
</comment>
<dbReference type="CDD" id="cd11642">
    <property type="entry name" value="SUMT"/>
    <property type="match status" value="1"/>
</dbReference>
<comment type="pathway">
    <text evidence="14 15">Cofactor biosynthesis; adenosylcobalamin biosynthesis; precorrin-2 from uroporphyrinogen III: step 1/1.</text>
</comment>
<evidence type="ECO:0000256" key="17">
    <source>
        <dbReference type="RuleBase" id="RU003960"/>
    </source>
</evidence>
<accession>A0A5Q0P3C1</accession>
<feature type="region of interest" description="Precorrin-2 dehydrogenase / sirohydrochlorin ferrochelatase" evidence="15">
    <location>
        <begin position="1"/>
        <end position="204"/>
    </location>
</feature>
<keyword evidence="9 15" id="KW-0456">Lyase</keyword>
<dbReference type="InterPro" id="IPR003043">
    <property type="entry name" value="Uropor_MeTrfase_CS"/>
</dbReference>
<evidence type="ECO:0000256" key="14">
    <source>
        <dbReference type="ARBA" id="ARBA00060548"/>
    </source>
</evidence>
<dbReference type="InterPro" id="IPR050161">
    <property type="entry name" value="Siro_Cobalamin_biosynth"/>
</dbReference>
<evidence type="ECO:0000256" key="12">
    <source>
        <dbReference type="ARBA" id="ARBA00025705"/>
    </source>
</evidence>
<dbReference type="EC" id="4.99.1.4" evidence="15"/>
<dbReference type="InterPro" id="IPR014777">
    <property type="entry name" value="4pyrrole_Mease_sub1"/>
</dbReference>
<feature type="binding site" evidence="15">
    <location>
        <begin position="331"/>
        <end position="332"/>
    </location>
    <ligand>
        <name>S-adenosyl-L-methionine</name>
        <dbReference type="ChEBI" id="CHEBI:59789"/>
    </ligand>
</feature>
<evidence type="ECO:0000256" key="9">
    <source>
        <dbReference type="ARBA" id="ARBA00023239"/>
    </source>
</evidence>
<dbReference type="InterPro" id="IPR006366">
    <property type="entry name" value="CobA/CysG_C"/>
</dbReference>
<dbReference type="GO" id="GO:0032259">
    <property type="term" value="P:methylation"/>
    <property type="evidence" value="ECO:0007669"/>
    <property type="project" value="UniProtKB-KW"/>
</dbReference>
<feature type="binding site" evidence="15">
    <location>
        <position position="412"/>
    </location>
    <ligand>
        <name>S-adenosyl-L-methionine</name>
        <dbReference type="ChEBI" id="CHEBI:59789"/>
    </ligand>
</feature>
<keyword evidence="4 15" id="KW-0489">Methyltransferase</keyword>
<comment type="pathway">
    <text evidence="1 15">Porphyrin-containing compound metabolism; siroheme biosynthesis; sirohydrochlorin from precorrin-2: step 1/1.</text>
</comment>
<dbReference type="Proteomes" id="UP000480556">
    <property type="component" value="Unassembled WGS sequence"/>
</dbReference>
<comment type="caution">
    <text evidence="15">Lacks conserved residue(s) required for the propagation of feature annotation.</text>
</comment>
<dbReference type="InterPro" id="IPR014776">
    <property type="entry name" value="4pyrrole_Mease_sub2"/>
</dbReference>
<dbReference type="GO" id="GO:0009236">
    <property type="term" value="P:cobalamin biosynthetic process"/>
    <property type="evidence" value="ECO:0007669"/>
    <property type="project" value="UniProtKB-UniRule"/>
</dbReference>
<proteinExistence type="inferred from homology"/>
<dbReference type="SUPFAM" id="SSF51735">
    <property type="entry name" value="NAD(P)-binding Rossmann-fold domains"/>
    <property type="match status" value="1"/>
</dbReference>
<evidence type="ECO:0000256" key="13">
    <source>
        <dbReference type="ARBA" id="ARBA00047561"/>
    </source>
</evidence>
<comment type="catalytic activity">
    <reaction evidence="13 15">
        <text>precorrin-2 + NAD(+) = sirohydrochlorin + NADH + 2 H(+)</text>
        <dbReference type="Rhea" id="RHEA:15613"/>
        <dbReference type="ChEBI" id="CHEBI:15378"/>
        <dbReference type="ChEBI" id="CHEBI:57540"/>
        <dbReference type="ChEBI" id="CHEBI:57945"/>
        <dbReference type="ChEBI" id="CHEBI:58351"/>
        <dbReference type="ChEBI" id="CHEBI:58827"/>
        <dbReference type="EC" id="1.3.1.76"/>
    </reaction>
</comment>
<evidence type="ECO:0000256" key="3">
    <source>
        <dbReference type="ARBA" id="ARBA00022573"/>
    </source>
</evidence>
<keyword evidence="11 15" id="KW-0511">Multifunctional enzyme</keyword>
<evidence type="ECO:0000313" key="21">
    <source>
        <dbReference type="EMBL" id="MQW91475.1"/>
    </source>
</evidence>
<dbReference type="Gene3D" id="3.30.950.10">
    <property type="entry name" value="Methyltransferase, Cobalt-precorrin-4 Transmethylase, Domain 2"/>
    <property type="match status" value="1"/>
</dbReference>
<dbReference type="InterPro" id="IPR036291">
    <property type="entry name" value="NAD(P)-bd_dom_sf"/>
</dbReference>
<comment type="function">
    <text evidence="15">Multifunctional enzyme that catalyzes the SAM-dependent methylations of uroporphyrinogen III at position C-2 and C-7 to form precorrin-2 via precorrin-1. Then it catalyzes the NAD-dependent ring dehydrogenation of precorrin-2 to yield sirohydrochlorin. Finally, it catalyzes the ferrochelation of sirohydrochlorin to yield siroheme.</text>
</comment>
<dbReference type="Gene3D" id="1.10.8.210">
    <property type="entry name" value="Sirohaem synthase, dimerisation domain"/>
    <property type="match status" value="1"/>
</dbReference>
<evidence type="ECO:0000256" key="1">
    <source>
        <dbReference type="ARBA" id="ARBA00005010"/>
    </source>
</evidence>
<feature type="active site" description="Proton acceptor" evidence="15 16">
    <location>
        <position position="248"/>
    </location>
</feature>
<dbReference type="Gene3D" id="3.30.160.110">
    <property type="entry name" value="Siroheme synthase, domain 2"/>
    <property type="match status" value="1"/>
</dbReference>
<feature type="binding site" evidence="15">
    <location>
        <position position="225"/>
    </location>
    <ligand>
        <name>S-adenosyl-L-methionine</name>
        <dbReference type="ChEBI" id="CHEBI:59789"/>
    </ligand>
</feature>
<dbReference type="FunFam" id="3.30.950.10:FF:000001">
    <property type="entry name" value="Siroheme synthase"/>
    <property type="match status" value="1"/>
</dbReference>
<dbReference type="EMBL" id="WITK01000003">
    <property type="protein sequence ID" value="MQW91475.1"/>
    <property type="molecule type" value="Genomic_DNA"/>
</dbReference>
<keyword evidence="6 15" id="KW-0949">S-adenosyl-L-methionine</keyword>
<evidence type="ECO:0000256" key="7">
    <source>
        <dbReference type="ARBA" id="ARBA00023002"/>
    </source>
</evidence>
<evidence type="ECO:0000259" key="18">
    <source>
        <dbReference type="Pfam" id="PF00590"/>
    </source>
</evidence>
<reference evidence="23 24" key="1">
    <citation type="submission" date="2019-10" db="EMBL/GenBank/DDBJ databases">
        <authorList>
            <person name="Dong K."/>
        </authorList>
    </citation>
    <scope>NUCLEOTIDE SEQUENCE [LARGE SCALE GENOMIC DNA]</scope>
    <source>
        <strain evidence="22">Dk386</strain>
        <strain evidence="23">dk386</strain>
        <strain evidence="21">Dk771</strain>
        <strain evidence="24">dk771</strain>
    </source>
</reference>
<keyword evidence="8 15" id="KW-0520">NAD</keyword>
<evidence type="ECO:0000256" key="4">
    <source>
        <dbReference type="ARBA" id="ARBA00022603"/>
    </source>
</evidence>
<dbReference type="GO" id="GO:0004851">
    <property type="term" value="F:uroporphyrin-III C-methyltransferase activity"/>
    <property type="evidence" value="ECO:0007669"/>
    <property type="project" value="UniProtKB-UniRule"/>
</dbReference>
<comment type="pathway">
    <text evidence="12 15">Porphyrin-containing compound metabolism; siroheme biosynthesis; precorrin-2 from uroporphyrinogen III: step 1/1.</text>
</comment>
<dbReference type="GO" id="GO:0043115">
    <property type="term" value="F:precorrin-2 dehydrogenase activity"/>
    <property type="evidence" value="ECO:0007669"/>
    <property type="project" value="UniProtKB-UniRule"/>
</dbReference>
<evidence type="ECO:0000256" key="10">
    <source>
        <dbReference type="ARBA" id="ARBA00023244"/>
    </source>
</evidence>
<dbReference type="EMBL" id="CP045650">
    <property type="protein sequence ID" value="QGA11625.1"/>
    <property type="molecule type" value="Genomic_DNA"/>
</dbReference>
<dbReference type="EC" id="2.1.1.107" evidence="15"/>
<keyword evidence="7 15" id="KW-0560">Oxidoreductase</keyword>
<dbReference type="NCBIfam" id="TIGR01470">
    <property type="entry name" value="cysG_Nterm"/>
    <property type="match status" value="1"/>
</dbReference>
<dbReference type="EC" id="1.3.1.76" evidence="15"/>
<keyword evidence="5 15" id="KW-0808">Transferase</keyword>
<keyword evidence="23" id="KW-1185">Reference proteome</keyword>
<evidence type="ECO:0000313" key="23">
    <source>
        <dbReference type="Proteomes" id="UP000327478"/>
    </source>
</evidence>
<comment type="catalytic activity">
    <reaction evidence="15">
        <text>uroporphyrinogen III + 2 S-adenosyl-L-methionine = precorrin-2 + 2 S-adenosyl-L-homocysteine + H(+)</text>
        <dbReference type="Rhea" id="RHEA:32459"/>
        <dbReference type="ChEBI" id="CHEBI:15378"/>
        <dbReference type="ChEBI" id="CHEBI:57308"/>
        <dbReference type="ChEBI" id="CHEBI:57856"/>
        <dbReference type="ChEBI" id="CHEBI:58827"/>
        <dbReference type="ChEBI" id="CHEBI:59789"/>
        <dbReference type="EC" id="2.1.1.107"/>
    </reaction>
</comment>
<dbReference type="GO" id="GO:0051266">
    <property type="term" value="F:sirohydrochlorin ferrochelatase activity"/>
    <property type="evidence" value="ECO:0007669"/>
    <property type="project" value="UniProtKB-EC"/>
</dbReference>
<comment type="pathway">
    <text evidence="15">Porphyrin-containing compound metabolism; siroheme biosynthesis; siroheme from sirohydrochlorin: step 1/1.</text>
</comment>
<feature type="binding site" evidence="15">
    <location>
        <begin position="22"/>
        <end position="23"/>
    </location>
    <ligand>
        <name>NAD(+)</name>
        <dbReference type="ChEBI" id="CHEBI:57540"/>
    </ligand>
</feature>
<evidence type="ECO:0000313" key="24">
    <source>
        <dbReference type="Proteomes" id="UP000480556"/>
    </source>
</evidence>
<comment type="catalytic activity">
    <reaction evidence="15">
        <text>siroheme + 2 H(+) = sirohydrochlorin + Fe(2+)</text>
        <dbReference type="Rhea" id="RHEA:24360"/>
        <dbReference type="ChEBI" id="CHEBI:15378"/>
        <dbReference type="ChEBI" id="CHEBI:29033"/>
        <dbReference type="ChEBI" id="CHEBI:58351"/>
        <dbReference type="ChEBI" id="CHEBI:60052"/>
        <dbReference type="EC" id="4.99.1.4"/>
    </reaction>
</comment>
<dbReference type="InterPro" id="IPR012409">
    <property type="entry name" value="Sirohaem_synth"/>
</dbReference>
<evidence type="ECO:0000256" key="2">
    <source>
        <dbReference type="ARBA" id="ARBA00005879"/>
    </source>
</evidence>
<feature type="binding site" evidence="15">
    <location>
        <position position="306"/>
    </location>
    <ligand>
        <name>S-adenosyl-L-methionine</name>
        <dbReference type="ChEBI" id="CHEBI:59789"/>
    </ligand>
</feature>
<dbReference type="Gene3D" id="3.40.50.720">
    <property type="entry name" value="NAD(P)-binding Rossmann-like Domain"/>
    <property type="match status" value="1"/>
</dbReference>
<keyword evidence="10 15" id="KW-0627">Porphyrin biosynthesis</keyword>
<dbReference type="InterPro" id="IPR028281">
    <property type="entry name" value="Sirohaem_synthase_central"/>
</dbReference>
<comment type="similarity">
    <text evidence="15">In the C-terminal section; belongs to the precorrin methyltransferase family.</text>
</comment>
<keyword evidence="3 15" id="KW-0169">Cobalamin biosynthesis</keyword>
<evidence type="ECO:0000256" key="16">
    <source>
        <dbReference type="PIRSR" id="PIRSR036426-1"/>
    </source>
</evidence>
<dbReference type="InterPro" id="IPR006367">
    <property type="entry name" value="Sirohaem_synthase_N"/>
</dbReference>
<feature type="region of interest" description="Uroporphyrinogen-III C-methyltransferase" evidence="15">
    <location>
        <begin position="216"/>
        <end position="457"/>
    </location>
</feature>
<dbReference type="RefSeq" id="WP_153372130.1">
    <property type="nucleotide sequence ID" value="NZ_CP045650.1"/>
</dbReference>
<evidence type="ECO:0000256" key="6">
    <source>
        <dbReference type="ARBA" id="ARBA00022691"/>
    </source>
</evidence>
<evidence type="ECO:0000313" key="22">
    <source>
        <dbReference type="EMBL" id="QGA11625.1"/>
    </source>
</evidence>
<dbReference type="InterPro" id="IPR019478">
    <property type="entry name" value="Sirohaem_synthase_dimer_dom"/>
</dbReference>
<dbReference type="Gene3D" id="3.40.1010.10">
    <property type="entry name" value="Cobalt-precorrin-4 Transmethylase, Domain 1"/>
    <property type="match status" value="1"/>
</dbReference>
<dbReference type="PROSITE" id="PS00839">
    <property type="entry name" value="SUMT_1"/>
    <property type="match status" value="1"/>
</dbReference>
<dbReference type="InterPro" id="IPR000878">
    <property type="entry name" value="4pyrrol_Mease"/>
</dbReference>
<dbReference type="PROSITE" id="PS00840">
    <property type="entry name" value="SUMT_2"/>
    <property type="match status" value="1"/>
</dbReference>
<organism evidence="21 24">
    <name type="scientific">Acinetobacter wanghuae</name>
    <dbReference type="NCBI Taxonomy" id="2662362"/>
    <lineage>
        <taxon>Bacteria</taxon>
        <taxon>Pseudomonadati</taxon>
        <taxon>Pseudomonadota</taxon>
        <taxon>Gammaproteobacteria</taxon>
        <taxon>Moraxellales</taxon>
        <taxon>Moraxellaceae</taxon>
        <taxon>Acinetobacter</taxon>
    </lineage>
</organism>
<dbReference type="Pfam" id="PF00590">
    <property type="entry name" value="TP_methylase"/>
    <property type="match status" value="1"/>
</dbReference>
<feature type="domain" description="Siroheme synthase central" evidence="20">
    <location>
        <begin position="121"/>
        <end position="146"/>
    </location>
</feature>
<dbReference type="PIRSF" id="PIRSF036426">
    <property type="entry name" value="Sirohaem_synth"/>
    <property type="match status" value="1"/>
</dbReference>
<dbReference type="InterPro" id="IPR035996">
    <property type="entry name" value="4pyrrol_Methylase_sf"/>
</dbReference>
<dbReference type="SUPFAM" id="SSF53790">
    <property type="entry name" value="Tetrapyrrole methylase"/>
    <property type="match status" value="1"/>
</dbReference>
<dbReference type="GO" id="GO:0051287">
    <property type="term" value="F:NAD binding"/>
    <property type="evidence" value="ECO:0007669"/>
    <property type="project" value="InterPro"/>
</dbReference>
<dbReference type="NCBIfam" id="TIGR01469">
    <property type="entry name" value="cobA_cysG_Cterm"/>
    <property type="match status" value="1"/>
</dbReference>
<dbReference type="Pfam" id="PF13241">
    <property type="entry name" value="NAD_binding_7"/>
    <property type="match status" value="1"/>
</dbReference>
<name>A0A5Q0P3C1_9GAMM</name>